<organism evidence="3 4">
    <name type="scientific">Clostridium cadaveris</name>
    <dbReference type="NCBI Taxonomy" id="1529"/>
    <lineage>
        <taxon>Bacteria</taxon>
        <taxon>Bacillati</taxon>
        <taxon>Bacillota</taxon>
        <taxon>Clostridia</taxon>
        <taxon>Eubacteriales</taxon>
        <taxon>Clostridiaceae</taxon>
        <taxon>Clostridium</taxon>
    </lineage>
</organism>
<keyword evidence="4" id="KW-1185">Reference proteome</keyword>
<reference evidence="2 5" key="2">
    <citation type="submission" date="2018-03" db="EMBL/GenBank/DDBJ databases">
        <title>The uncultured portion of the human microbiome is neutrally assembled.</title>
        <authorList>
            <person name="Jeraldo P."/>
            <person name="Boardman L."/>
            <person name="White B.A."/>
            <person name="Nelson H."/>
            <person name="Goldenfeld N."/>
            <person name="Chia N."/>
        </authorList>
    </citation>
    <scope>NUCLEOTIDE SEQUENCE [LARGE SCALE GENOMIC DNA]</scope>
    <source>
        <strain evidence="2">CIM:MAG 903</strain>
    </source>
</reference>
<feature type="domain" description="YvlB/LiaX N-terminal" evidence="1">
    <location>
        <begin position="3"/>
        <end position="34"/>
    </location>
</feature>
<dbReference type="eggNOG" id="ENOG50305PD">
    <property type="taxonomic scope" value="Bacteria"/>
</dbReference>
<evidence type="ECO:0000313" key="2">
    <source>
        <dbReference type="EMBL" id="PWL51453.1"/>
    </source>
</evidence>
<name>A0A1I2L4J9_9CLOT</name>
<sequence length="132" mass="14586">MNEEVMRVLKMVEEGKLSSEKASQLIEALNNGEKEDNNVTLCNVSDENYGNKMLKIQVDSHDGDEVKVNLPVNFISGVLKACGKFPMNIEGMEGIDSEMLIQSITAALDNKLMGEIVKVNSHDGDVVRIFIE</sequence>
<gene>
    <name evidence="2" type="ORF">DBY38_14550</name>
    <name evidence="3" type="ORF">SAMN04487885_108107</name>
</gene>
<accession>A0A1I2L4J9</accession>
<dbReference type="EMBL" id="FOOE01000008">
    <property type="protein sequence ID" value="SFF73420.1"/>
    <property type="molecule type" value="Genomic_DNA"/>
</dbReference>
<dbReference type="RefSeq" id="WP_027637761.1">
    <property type="nucleotide sequence ID" value="NZ_CABMJC010000011.1"/>
</dbReference>
<proteinExistence type="predicted"/>
<dbReference type="EMBL" id="QAMZ01000056">
    <property type="protein sequence ID" value="PWL51453.1"/>
    <property type="molecule type" value="Genomic_DNA"/>
</dbReference>
<dbReference type="InterPro" id="IPR053959">
    <property type="entry name" value="YvlB/LiaX_N"/>
</dbReference>
<dbReference type="AlphaFoldDB" id="A0A1I2L4J9"/>
<protein>
    <recommendedName>
        <fullName evidence="1">YvlB/LiaX N-terminal domain-containing protein</fullName>
    </recommendedName>
</protein>
<dbReference type="GeneID" id="90546082"/>
<dbReference type="Pfam" id="PF22746">
    <property type="entry name" value="SHOCT-like_DUF2089-C"/>
    <property type="match status" value="1"/>
</dbReference>
<dbReference type="OrthoDB" id="9808584at2"/>
<dbReference type="Proteomes" id="UP000246114">
    <property type="component" value="Unassembled WGS sequence"/>
</dbReference>
<dbReference type="Proteomes" id="UP000182135">
    <property type="component" value="Unassembled WGS sequence"/>
</dbReference>
<evidence type="ECO:0000313" key="5">
    <source>
        <dbReference type="Proteomes" id="UP000246114"/>
    </source>
</evidence>
<evidence type="ECO:0000313" key="4">
    <source>
        <dbReference type="Proteomes" id="UP000182135"/>
    </source>
</evidence>
<reference evidence="3 4" key="1">
    <citation type="submission" date="2016-10" db="EMBL/GenBank/DDBJ databases">
        <authorList>
            <person name="de Groot N.N."/>
        </authorList>
    </citation>
    <scope>NUCLEOTIDE SEQUENCE [LARGE SCALE GENOMIC DNA]</scope>
    <source>
        <strain evidence="3 4">NLAE-zl-G419</strain>
    </source>
</reference>
<evidence type="ECO:0000259" key="1">
    <source>
        <dbReference type="Pfam" id="PF22746"/>
    </source>
</evidence>
<evidence type="ECO:0000313" key="3">
    <source>
        <dbReference type="EMBL" id="SFF73420.1"/>
    </source>
</evidence>
<dbReference type="STRING" id="1529.SAMN04487885_108107"/>